<keyword evidence="6 8" id="KW-1133">Transmembrane helix</keyword>
<sequence>MFGLPFVFVKSGLLTGFLYLIFFAAVSLAIHLMYSDVITATEGKHRFVGYAEIYLGFVGKWAAVLTVIVGLFLTLAIYLILSVSFMKLIFPGLPPDLGAVIFWIMGSGVVVLSLARLANFEVLVELAMAVIIGILFLVGFTRVDFQAIVSQPLVNFNELLLPYGVLLFALSGRAAISSVREYCVKNNINNTKMRRAITYGTLAPAVVYILFVLATIWLSPLGVTPDAISGLELGWPGAAYIIGILGISVIWTSYFFLGLEAKDVLRYDFKLPDTLSLTLVVLIPVLLYFYNSNDLITFMGIAGGIFLALESIIVVLMRNKLKPVGLRGYFIMLVFLVGMFYEILKNFFLS</sequence>
<organism evidence="9 10">
    <name type="scientific">Candidatus Colwellbacteria bacterium RIFCSPHIGHO2_02_FULL_43_15</name>
    <dbReference type="NCBI Taxonomy" id="1797686"/>
    <lineage>
        <taxon>Bacteria</taxon>
        <taxon>Candidatus Colwelliibacteriota</taxon>
    </lineage>
</organism>
<keyword evidence="2" id="KW-0813">Transport</keyword>
<keyword evidence="4" id="KW-0997">Cell inner membrane</keyword>
<dbReference type="AlphaFoldDB" id="A0A1G1Z0L4"/>
<keyword evidence="7 8" id="KW-0472">Membrane</keyword>
<dbReference type="Proteomes" id="UP000178651">
    <property type="component" value="Unassembled WGS sequence"/>
</dbReference>
<dbReference type="GO" id="GO:0005886">
    <property type="term" value="C:plasma membrane"/>
    <property type="evidence" value="ECO:0007669"/>
    <property type="project" value="UniProtKB-SubCell"/>
</dbReference>
<dbReference type="GO" id="GO:0003333">
    <property type="term" value="P:amino acid transmembrane transport"/>
    <property type="evidence" value="ECO:0007669"/>
    <property type="project" value="InterPro"/>
</dbReference>
<feature type="transmembrane region" description="Helical" evidence="8">
    <location>
        <begin position="324"/>
        <end position="344"/>
    </location>
</feature>
<accession>A0A1G1Z0L4</accession>
<feature type="transmembrane region" description="Helical" evidence="8">
    <location>
        <begin position="97"/>
        <end position="115"/>
    </location>
</feature>
<keyword evidence="3" id="KW-1003">Cell membrane</keyword>
<evidence type="ECO:0000256" key="2">
    <source>
        <dbReference type="ARBA" id="ARBA00022448"/>
    </source>
</evidence>
<evidence type="ECO:0000256" key="7">
    <source>
        <dbReference type="ARBA" id="ARBA00023136"/>
    </source>
</evidence>
<evidence type="ECO:0000256" key="4">
    <source>
        <dbReference type="ARBA" id="ARBA00022519"/>
    </source>
</evidence>
<evidence type="ECO:0000256" key="5">
    <source>
        <dbReference type="ARBA" id="ARBA00022692"/>
    </source>
</evidence>
<feature type="transmembrane region" description="Helical" evidence="8">
    <location>
        <begin position="122"/>
        <end position="140"/>
    </location>
</feature>
<comment type="caution">
    <text evidence="9">The sequence shown here is derived from an EMBL/GenBank/DDBJ whole genome shotgun (WGS) entry which is preliminary data.</text>
</comment>
<reference evidence="9 10" key="1">
    <citation type="journal article" date="2016" name="Nat. Commun.">
        <title>Thousands of microbial genomes shed light on interconnected biogeochemical processes in an aquifer system.</title>
        <authorList>
            <person name="Anantharaman K."/>
            <person name="Brown C.T."/>
            <person name="Hug L.A."/>
            <person name="Sharon I."/>
            <person name="Castelle C.J."/>
            <person name="Probst A.J."/>
            <person name="Thomas B.C."/>
            <person name="Singh A."/>
            <person name="Wilkins M.J."/>
            <person name="Karaoz U."/>
            <person name="Brodie E.L."/>
            <person name="Williams K.H."/>
            <person name="Hubbard S.S."/>
            <person name="Banfield J.F."/>
        </authorList>
    </citation>
    <scope>NUCLEOTIDE SEQUENCE [LARGE SCALE GENOMIC DNA]</scope>
</reference>
<evidence type="ECO:0000256" key="1">
    <source>
        <dbReference type="ARBA" id="ARBA00004429"/>
    </source>
</evidence>
<feature type="transmembrane region" description="Helical" evidence="8">
    <location>
        <begin position="196"/>
        <end position="218"/>
    </location>
</feature>
<feature type="transmembrane region" description="Helical" evidence="8">
    <location>
        <begin position="296"/>
        <end position="317"/>
    </location>
</feature>
<dbReference type="Pfam" id="PF03222">
    <property type="entry name" value="Trp_Tyr_perm"/>
    <property type="match status" value="1"/>
</dbReference>
<feature type="transmembrane region" description="Helical" evidence="8">
    <location>
        <begin position="54"/>
        <end position="85"/>
    </location>
</feature>
<protein>
    <recommendedName>
        <fullName evidence="11">Amino acid transporter transmembrane domain-containing protein</fullName>
    </recommendedName>
</protein>
<gene>
    <name evidence="9" type="ORF">A3D47_00210</name>
</gene>
<keyword evidence="5 8" id="KW-0812">Transmembrane</keyword>
<evidence type="ECO:0000313" key="10">
    <source>
        <dbReference type="Proteomes" id="UP000178651"/>
    </source>
</evidence>
<dbReference type="Gene3D" id="1.20.1740.10">
    <property type="entry name" value="Amino acid/polyamine transporter I"/>
    <property type="match status" value="1"/>
</dbReference>
<evidence type="ECO:0008006" key="11">
    <source>
        <dbReference type="Google" id="ProtNLM"/>
    </source>
</evidence>
<evidence type="ECO:0000256" key="6">
    <source>
        <dbReference type="ARBA" id="ARBA00022989"/>
    </source>
</evidence>
<evidence type="ECO:0000313" key="9">
    <source>
        <dbReference type="EMBL" id="OGY58185.1"/>
    </source>
</evidence>
<feature type="transmembrane region" description="Helical" evidence="8">
    <location>
        <begin position="160"/>
        <end position="176"/>
    </location>
</feature>
<dbReference type="InterPro" id="IPR018227">
    <property type="entry name" value="Amino_acid_transport_2"/>
</dbReference>
<feature type="transmembrane region" description="Helical" evidence="8">
    <location>
        <begin position="271"/>
        <end position="290"/>
    </location>
</feature>
<feature type="transmembrane region" description="Helical" evidence="8">
    <location>
        <begin position="238"/>
        <end position="259"/>
    </location>
</feature>
<name>A0A1G1Z0L4_9BACT</name>
<feature type="transmembrane region" description="Helical" evidence="8">
    <location>
        <begin position="12"/>
        <end position="34"/>
    </location>
</feature>
<comment type="subcellular location">
    <subcellularLocation>
        <location evidence="1">Cell inner membrane</location>
        <topology evidence="1">Multi-pass membrane protein</topology>
    </subcellularLocation>
</comment>
<proteinExistence type="predicted"/>
<dbReference type="EMBL" id="MHIU01000001">
    <property type="protein sequence ID" value="OGY58185.1"/>
    <property type="molecule type" value="Genomic_DNA"/>
</dbReference>
<evidence type="ECO:0000256" key="8">
    <source>
        <dbReference type="SAM" id="Phobius"/>
    </source>
</evidence>
<evidence type="ECO:0000256" key="3">
    <source>
        <dbReference type="ARBA" id="ARBA00022475"/>
    </source>
</evidence>